<name>A0A1I5YMZ9_9ACTN</name>
<dbReference type="InParanoid" id="A0A1I5YMZ9"/>
<keyword evidence="1" id="KW-0472">Membrane</keyword>
<protein>
    <submittedName>
        <fullName evidence="2">Citrate transporter</fullName>
    </submittedName>
</protein>
<gene>
    <name evidence="2" type="ORF">SAMN04489713_13510</name>
</gene>
<dbReference type="STRING" id="1993.SAMN04489713_13510"/>
<proteinExistence type="predicted"/>
<evidence type="ECO:0000256" key="1">
    <source>
        <dbReference type="SAM" id="Phobius"/>
    </source>
</evidence>
<reference evidence="2 3" key="1">
    <citation type="submission" date="2016-10" db="EMBL/GenBank/DDBJ databases">
        <authorList>
            <person name="de Groot N.N."/>
        </authorList>
    </citation>
    <scope>NUCLEOTIDE SEQUENCE [LARGE SCALE GENOMIC DNA]</scope>
    <source>
        <strain evidence="2 3">DSM 43067</strain>
    </source>
</reference>
<feature type="transmembrane region" description="Helical" evidence="1">
    <location>
        <begin position="15"/>
        <end position="40"/>
    </location>
</feature>
<dbReference type="EMBL" id="FOVH01000035">
    <property type="protein sequence ID" value="SFQ45532.1"/>
    <property type="molecule type" value="Genomic_DNA"/>
</dbReference>
<feature type="transmembrane region" description="Helical" evidence="1">
    <location>
        <begin position="61"/>
        <end position="79"/>
    </location>
</feature>
<evidence type="ECO:0000313" key="2">
    <source>
        <dbReference type="EMBL" id="SFQ45532.1"/>
    </source>
</evidence>
<sequence>MIEPRNFWFNFPLTVALMVGLGLGIMPLPALVMTAFAIAITVNFPNLREQQERLKPHAGTVVMLITLILAAGAFTGIISESGMVEAMSDHIISAVPQSWGGAFAFVTAALSMPMLIILSTDGFYLGVVPILAQTAGEFGIPPEVVARAALIGMPLHSLSPLIAPIYFVATLLRTDIGTLQRFAWPWTLGLSVIAMAAATVTGAIYAA</sequence>
<feature type="transmembrane region" description="Helical" evidence="1">
    <location>
        <begin position="186"/>
        <end position="206"/>
    </location>
</feature>
<dbReference type="Proteomes" id="UP000183413">
    <property type="component" value="Unassembled WGS sequence"/>
</dbReference>
<keyword evidence="1" id="KW-1133">Transmembrane helix</keyword>
<keyword evidence="1" id="KW-0812">Transmembrane</keyword>
<dbReference type="RefSeq" id="WP_143118879.1">
    <property type="nucleotide sequence ID" value="NZ_FOVH01000035.1"/>
</dbReference>
<accession>A0A1I5YMZ9</accession>
<keyword evidence="3" id="KW-1185">Reference proteome</keyword>
<organism evidence="2 3">
    <name type="scientific">Actinomadura madurae</name>
    <dbReference type="NCBI Taxonomy" id="1993"/>
    <lineage>
        <taxon>Bacteria</taxon>
        <taxon>Bacillati</taxon>
        <taxon>Actinomycetota</taxon>
        <taxon>Actinomycetes</taxon>
        <taxon>Streptosporangiales</taxon>
        <taxon>Thermomonosporaceae</taxon>
        <taxon>Actinomadura</taxon>
    </lineage>
</organism>
<evidence type="ECO:0000313" key="3">
    <source>
        <dbReference type="Proteomes" id="UP000183413"/>
    </source>
</evidence>
<feature type="transmembrane region" description="Helical" evidence="1">
    <location>
        <begin position="144"/>
        <end position="166"/>
    </location>
</feature>
<dbReference type="eggNOG" id="COG2851">
    <property type="taxonomic scope" value="Bacteria"/>
</dbReference>
<feature type="transmembrane region" description="Helical" evidence="1">
    <location>
        <begin position="99"/>
        <end position="132"/>
    </location>
</feature>
<dbReference type="AlphaFoldDB" id="A0A1I5YMZ9"/>